<name>A0AAD6ZRY9_9AGAR</name>
<dbReference type="Gene3D" id="3.80.10.10">
    <property type="entry name" value="Ribonuclease Inhibitor"/>
    <property type="match status" value="1"/>
</dbReference>
<dbReference type="AlphaFoldDB" id="A0AAD6ZRY9"/>
<organism evidence="1 2">
    <name type="scientific">Mycena albidolilacea</name>
    <dbReference type="NCBI Taxonomy" id="1033008"/>
    <lineage>
        <taxon>Eukaryota</taxon>
        <taxon>Fungi</taxon>
        <taxon>Dikarya</taxon>
        <taxon>Basidiomycota</taxon>
        <taxon>Agaricomycotina</taxon>
        <taxon>Agaricomycetes</taxon>
        <taxon>Agaricomycetidae</taxon>
        <taxon>Agaricales</taxon>
        <taxon>Marasmiineae</taxon>
        <taxon>Mycenaceae</taxon>
        <taxon>Mycena</taxon>
    </lineage>
</organism>
<evidence type="ECO:0000313" key="1">
    <source>
        <dbReference type="EMBL" id="KAJ7336469.1"/>
    </source>
</evidence>
<dbReference type="EMBL" id="JARIHO010000031">
    <property type="protein sequence ID" value="KAJ7336469.1"/>
    <property type="molecule type" value="Genomic_DNA"/>
</dbReference>
<sequence length="423" mass="47123">MDLNLTTTSSYPILTLPAEITAEIFSHYVGKRHNIRRRAAGPLLLASVCKSWWEICFSTCSIWASVVIALSEGERWDEDLQLLVQVWLSRAGSHPLDIFVDAPRGSLSGMLSFLSRYSSQWRSLGFTFHSSSSVLDDLIPGHIPSLTSLEISGAPTTFGWEAQAVLLNAFAAAPSLRQLWLSHTSLESIRLPWIQLTHLNASGSLRECLKILNETQNLEVLDIAIESLGFAESSSLNVTLPHLRIFGCSDGSEGNLLDHLTLPALRTIKLSSLESQGVSRFLTLGVRSAWSLRSIRLATMEYEEAILCLRSFPSLEEIDVEIWQSTDQLTPLAELLTNDNEFLPVLRSITIRAGGASTEPSASVLAEMLAFRWHGNRVVRLRSFHVYFFHLSSLRMTASIFEDLKTRVLVLVEEGLEVMISIR</sequence>
<accession>A0AAD6ZRY9</accession>
<gene>
    <name evidence="1" type="ORF">DFH08DRAFT_289937</name>
</gene>
<keyword evidence="2" id="KW-1185">Reference proteome</keyword>
<reference evidence="1" key="1">
    <citation type="submission" date="2023-03" db="EMBL/GenBank/DDBJ databases">
        <title>Massive genome expansion in bonnet fungi (Mycena s.s.) driven by repeated elements and novel gene families across ecological guilds.</title>
        <authorList>
            <consortium name="Lawrence Berkeley National Laboratory"/>
            <person name="Harder C.B."/>
            <person name="Miyauchi S."/>
            <person name="Viragh M."/>
            <person name="Kuo A."/>
            <person name="Thoen E."/>
            <person name="Andreopoulos B."/>
            <person name="Lu D."/>
            <person name="Skrede I."/>
            <person name="Drula E."/>
            <person name="Henrissat B."/>
            <person name="Morin E."/>
            <person name="Kohler A."/>
            <person name="Barry K."/>
            <person name="LaButti K."/>
            <person name="Morin E."/>
            <person name="Salamov A."/>
            <person name="Lipzen A."/>
            <person name="Mereny Z."/>
            <person name="Hegedus B."/>
            <person name="Baldrian P."/>
            <person name="Stursova M."/>
            <person name="Weitz H."/>
            <person name="Taylor A."/>
            <person name="Grigoriev I.V."/>
            <person name="Nagy L.G."/>
            <person name="Martin F."/>
            <person name="Kauserud H."/>
        </authorList>
    </citation>
    <scope>NUCLEOTIDE SEQUENCE</scope>
    <source>
        <strain evidence="1">CBHHK002</strain>
    </source>
</reference>
<proteinExistence type="predicted"/>
<comment type="caution">
    <text evidence="1">The sequence shown here is derived from an EMBL/GenBank/DDBJ whole genome shotgun (WGS) entry which is preliminary data.</text>
</comment>
<evidence type="ECO:0000313" key="2">
    <source>
        <dbReference type="Proteomes" id="UP001218218"/>
    </source>
</evidence>
<dbReference type="PANTHER" id="PTHR38926">
    <property type="entry name" value="F-BOX DOMAIN CONTAINING PROTEIN, EXPRESSED"/>
    <property type="match status" value="1"/>
</dbReference>
<evidence type="ECO:0008006" key="3">
    <source>
        <dbReference type="Google" id="ProtNLM"/>
    </source>
</evidence>
<protein>
    <recommendedName>
        <fullName evidence="3">F-box domain-containing protein</fullName>
    </recommendedName>
</protein>
<dbReference type="InterPro" id="IPR032675">
    <property type="entry name" value="LRR_dom_sf"/>
</dbReference>
<dbReference type="SUPFAM" id="SSF52047">
    <property type="entry name" value="RNI-like"/>
    <property type="match status" value="1"/>
</dbReference>
<dbReference type="PANTHER" id="PTHR38926:SF5">
    <property type="entry name" value="F-BOX AND LEUCINE-RICH REPEAT PROTEIN 6"/>
    <property type="match status" value="1"/>
</dbReference>
<dbReference type="Proteomes" id="UP001218218">
    <property type="component" value="Unassembled WGS sequence"/>
</dbReference>